<evidence type="ECO:0000313" key="4">
    <source>
        <dbReference type="Proteomes" id="UP000248865"/>
    </source>
</evidence>
<comment type="caution">
    <text evidence="2">The sequence shown here is derived from an EMBL/GenBank/DDBJ whole genome shotgun (WGS) entry which is preliminary data.</text>
</comment>
<dbReference type="AlphaFoldDB" id="A0A0F3V7M7"/>
<dbReference type="Proteomes" id="UP000036331">
    <property type="component" value="Unassembled WGS sequence"/>
</dbReference>
<gene>
    <name evidence="1" type="ORF">ABE91_023530</name>
    <name evidence="2" type="ORF">DIV22_22460</name>
</gene>
<evidence type="ECO:0000313" key="1">
    <source>
        <dbReference type="EMBL" id="PBN70425.1"/>
    </source>
</evidence>
<dbReference type="EMBL" id="LDXE02000005">
    <property type="protein sequence ID" value="PBN70425.1"/>
    <property type="molecule type" value="Genomic_DNA"/>
</dbReference>
<evidence type="ECO:0000313" key="2">
    <source>
        <dbReference type="EMBL" id="PZZ62677.1"/>
    </source>
</evidence>
<organism evidence="2 4">
    <name type="scientific">Escherichia coli</name>
    <dbReference type="NCBI Taxonomy" id="562"/>
    <lineage>
        <taxon>Bacteria</taxon>
        <taxon>Pseudomonadati</taxon>
        <taxon>Pseudomonadota</taxon>
        <taxon>Gammaproteobacteria</taxon>
        <taxon>Enterobacterales</taxon>
        <taxon>Enterobacteriaceae</taxon>
        <taxon>Escherichia</taxon>
    </lineage>
</organism>
<accession>A0A0F3V7M7</accession>
<reference evidence="1 3" key="1">
    <citation type="journal article" date="2015" name="Genome Announc.">
        <title>Draft Genome Sequences of Human-Pathogenic Escherichia coli O26:H11 Strains Carrying the stx2 Gene Only and Circulating in France.</title>
        <authorList>
            <person name="Delannoy S."/>
            <person name="Mariani-Kurkdjian P."/>
            <person name="Bonacorsi S."/>
            <person name="Liguori S."/>
            <person name="Ison S.A."/>
            <person name="Fach P."/>
        </authorList>
    </citation>
    <scope>NUCLEOTIDE SEQUENCE [LARGE SCALE GENOMIC DNA]</scope>
    <source>
        <strain evidence="1 3">34870</strain>
    </source>
</reference>
<dbReference type="EMBL" id="QFSS01000292">
    <property type="protein sequence ID" value="PZZ62677.1"/>
    <property type="molecule type" value="Genomic_DNA"/>
</dbReference>
<reference evidence="2 4" key="3">
    <citation type="submission" date="2018-05" db="EMBL/GenBank/DDBJ databases">
        <title>Genomic sequencing of EHEC O26 New European Clone.</title>
        <authorList>
            <person name="Karnisova L."/>
            <person name="Nunvar J."/>
            <person name="Marejkova M."/>
            <person name="Mellmann A."/>
            <person name="Drevinek P."/>
            <person name="Blahova K."/>
            <person name="Bielaszewska M."/>
        </authorList>
    </citation>
    <scope>NUCLEOTIDE SEQUENCE [LARGE SCALE GENOMIC DNA]</scope>
    <source>
        <strain evidence="2 4">14-391</strain>
    </source>
</reference>
<protein>
    <submittedName>
        <fullName evidence="2">Uncharacterized protein</fullName>
    </submittedName>
</protein>
<evidence type="ECO:0000313" key="3">
    <source>
        <dbReference type="Proteomes" id="UP000036331"/>
    </source>
</evidence>
<dbReference type="Proteomes" id="UP000248865">
    <property type="component" value="Unassembled WGS sequence"/>
</dbReference>
<sequence>MLCHKSVISVFLKLSSLSLYFRLRMARPFFYDQPLADGHPVI</sequence>
<name>A0A0F3V7M7_ECOLX</name>
<reference evidence="1" key="2">
    <citation type="submission" date="2017-03" db="EMBL/GenBank/DDBJ databases">
        <title>The mobilome is the main driver of stx2-positive O26:H11 Escherichia coli strains evolution.</title>
        <authorList>
            <person name="Delannoy S."/>
            <person name="Mariani-Kurkdjian P."/>
            <person name="Webb H.E."/>
            <person name="Bonacorsi S."/>
            <person name="Fach P."/>
        </authorList>
    </citation>
    <scope>NUCLEOTIDE SEQUENCE</scope>
    <source>
        <strain evidence="1">34870</strain>
    </source>
</reference>
<proteinExistence type="predicted"/>